<protein>
    <submittedName>
        <fullName evidence="3">Nucleoside-diphosphate-sugar epimerase</fullName>
    </submittedName>
</protein>
<evidence type="ECO:0000259" key="2">
    <source>
        <dbReference type="Pfam" id="PF01370"/>
    </source>
</evidence>
<dbReference type="RefSeq" id="WP_290196553.1">
    <property type="nucleotide sequence ID" value="NZ_CP047654.1"/>
</dbReference>
<name>A0ABU2A0P0_9CORY</name>
<dbReference type="InterPro" id="IPR036291">
    <property type="entry name" value="NAD(P)-bd_dom_sf"/>
</dbReference>
<sequence length="545" mass="58813">MRIAVVGATGNAGTAVLRAAHRHPEITEVVGIARRLPDQSIEPYDQAEWRSIDIAAGTGEDEAVAALTEAFQGVDAVIHLAWLVQPNNRRELLRRVNVEGTRRVAEAAAAAGVGQLVVASSVGAYSPDEARKQLLDDGSEPPRRDESFPTEGIDTSHYSVDKASQEDVLDAFEDAHPEVTVTRLRPALLFQSDAASEIQRYFLGSSVPPQMLAPKSLPTLPLPAGLRLQALHTQDVGEAYVAAVVAKRPGAFNVCADDVLGPKELAGILTSSGRYFELPPGIVRAALVAGHASGVVPADAGWLDMGMQVPLMDNARAKSELGWAPTHTAAEALTELLEGLAEGRGHASPPLIPRNKVDKNLRGTDQGAGEGAGDDRVTLPEHIDRELFELYLSDHLTGATGGLNRSQRMANDYVDTPVYAQLGEFAEQLAGERDFLEQLIHDFGLSRKPYRQAVAWTGERIGRLKGNGHAVTRSPMTLLLETDLMRGAINGKVGLWETLRDLAPSLGLEEKVFTDLIDAVAHQRDLLDQVHAYARPRAFTDTERN</sequence>
<evidence type="ECO:0000256" key="1">
    <source>
        <dbReference type="SAM" id="MobiDB-lite"/>
    </source>
</evidence>
<dbReference type="InterPro" id="IPR051783">
    <property type="entry name" value="NAD(P)-dependent_oxidoreduct"/>
</dbReference>
<reference evidence="3" key="1">
    <citation type="submission" date="2023-07" db="EMBL/GenBank/DDBJ databases">
        <title>Sequencing the genomes of 1000 actinobacteria strains.</title>
        <authorList>
            <person name="Klenk H.-P."/>
        </authorList>
    </citation>
    <scope>NUCLEOTIDE SEQUENCE</scope>
    <source>
        <strain evidence="3">DSM 107476</strain>
    </source>
</reference>
<feature type="domain" description="NAD-dependent epimerase/dehydratase" evidence="2">
    <location>
        <begin position="3"/>
        <end position="253"/>
    </location>
</feature>
<feature type="compositionally biased region" description="Basic and acidic residues" evidence="1">
    <location>
        <begin position="132"/>
        <end position="147"/>
    </location>
</feature>
<dbReference type="Proteomes" id="UP001180840">
    <property type="component" value="Unassembled WGS sequence"/>
</dbReference>
<dbReference type="Gene3D" id="3.40.50.720">
    <property type="entry name" value="NAD(P)-binding Rossmann-like Domain"/>
    <property type="match status" value="1"/>
</dbReference>
<comment type="caution">
    <text evidence="3">The sequence shown here is derived from an EMBL/GenBank/DDBJ whole genome shotgun (WGS) entry which is preliminary data.</text>
</comment>
<dbReference type="PANTHER" id="PTHR48079">
    <property type="entry name" value="PROTEIN YEEZ"/>
    <property type="match status" value="1"/>
</dbReference>
<feature type="region of interest" description="Disordered" evidence="1">
    <location>
        <begin position="132"/>
        <end position="155"/>
    </location>
</feature>
<evidence type="ECO:0000313" key="4">
    <source>
        <dbReference type="Proteomes" id="UP001180840"/>
    </source>
</evidence>
<keyword evidence="4" id="KW-1185">Reference proteome</keyword>
<dbReference type="PANTHER" id="PTHR48079:SF6">
    <property type="entry name" value="NAD(P)-BINDING DOMAIN-CONTAINING PROTEIN-RELATED"/>
    <property type="match status" value="1"/>
</dbReference>
<organism evidence="3 4">
    <name type="scientific">Corynebacterium guangdongense</name>
    <dbReference type="NCBI Taxonomy" id="1783348"/>
    <lineage>
        <taxon>Bacteria</taxon>
        <taxon>Bacillati</taxon>
        <taxon>Actinomycetota</taxon>
        <taxon>Actinomycetes</taxon>
        <taxon>Mycobacteriales</taxon>
        <taxon>Corynebacteriaceae</taxon>
        <taxon>Corynebacterium</taxon>
    </lineage>
</organism>
<dbReference type="InterPro" id="IPR001509">
    <property type="entry name" value="Epimerase_deHydtase"/>
</dbReference>
<gene>
    <name evidence="3" type="ORF">J2S39_002331</name>
</gene>
<evidence type="ECO:0000313" key="3">
    <source>
        <dbReference type="EMBL" id="MDR7330655.1"/>
    </source>
</evidence>
<accession>A0ABU2A0P0</accession>
<feature type="region of interest" description="Disordered" evidence="1">
    <location>
        <begin position="344"/>
        <end position="376"/>
    </location>
</feature>
<dbReference type="SUPFAM" id="SSF51735">
    <property type="entry name" value="NAD(P)-binding Rossmann-fold domains"/>
    <property type="match status" value="1"/>
</dbReference>
<dbReference type="EMBL" id="JAVDXZ010000001">
    <property type="protein sequence ID" value="MDR7330655.1"/>
    <property type="molecule type" value="Genomic_DNA"/>
</dbReference>
<dbReference type="Pfam" id="PF01370">
    <property type="entry name" value="Epimerase"/>
    <property type="match status" value="1"/>
</dbReference>
<proteinExistence type="predicted"/>